<evidence type="ECO:0000313" key="2">
    <source>
        <dbReference type="EMBL" id="GCD77344.1"/>
    </source>
</evidence>
<feature type="domain" description="Glycosyl transferase family 1" evidence="1">
    <location>
        <begin position="235"/>
        <end position="333"/>
    </location>
</feature>
<keyword evidence="2" id="KW-0808">Transferase</keyword>
<organism evidence="2 3">
    <name type="scientific">Thermaurantimonas aggregans</name>
    <dbReference type="NCBI Taxonomy" id="2173829"/>
    <lineage>
        <taxon>Bacteria</taxon>
        <taxon>Pseudomonadati</taxon>
        <taxon>Bacteroidota</taxon>
        <taxon>Flavobacteriia</taxon>
        <taxon>Flavobacteriales</taxon>
        <taxon>Schleiferiaceae</taxon>
        <taxon>Thermaurantimonas</taxon>
    </lineage>
</organism>
<dbReference type="AlphaFoldDB" id="A0A401XK37"/>
<dbReference type="SUPFAM" id="SSF53756">
    <property type="entry name" value="UDP-Glycosyltransferase/glycogen phosphorylase"/>
    <property type="match status" value="1"/>
</dbReference>
<dbReference type="PANTHER" id="PTHR12526">
    <property type="entry name" value="GLYCOSYLTRANSFERASE"/>
    <property type="match status" value="1"/>
</dbReference>
<evidence type="ECO:0000313" key="3">
    <source>
        <dbReference type="Proteomes" id="UP000286715"/>
    </source>
</evidence>
<dbReference type="InterPro" id="IPR001296">
    <property type="entry name" value="Glyco_trans_1"/>
</dbReference>
<dbReference type="RefSeq" id="WP_124397407.1">
    <property type="nucleotide sequence ID" value="NZ_BHZE01000006.1"/>
</dbReference>
<dbReference type="Gene3D" id="3.40.50.2000">
    <property type="entry name" value="Glycogen Phosphorylase B"/>
    <property type="match status" value="2"/>
</dbReference>
<accession>A0A401XK37</accession>
<name>A0A401XK37_9FLAO</name>
<dbReference type="CDD" id="cd03801">
    <property type="entry name" value="GT4_PimA-like"/>
    <property type="match status" value="1"/>
</dbReference>
<dbReference type="OrthoDB" id="9815351at2"/>
<keyword evidence="3" id="KW-1185">Reference proteome</keyword>
<gene>
    <name evidence="2" type="ORF">JCM31826_08260</name>
</gene>
<dbReference type="Proteomes" id="UP000286715">
    <property type="component" value="Unassembled WGS sequence"/>
</dbReference>
<dbReference type="GO" id="GO:0016757">
    <property type="term" value="F:glycosyltransferase activity"/>
    <property type="evidence" value="ECO:0007669"/>
    <property type="project" value="InterPro"/>
</dbReference>
<proteinExistence type="predicted"/>
<dbReference type="EMBL" id="BHZE01000006">
    <property type="protein sequence ID" value="GCD77344.1"/>
    <property type="molecule type" value="Genomic_DNA"/>
</dbReference>
<protein>
    <submittedName>
        <fullName evidence="2">Glycosyl transferase</fullName>
    </submittedName>
</protein>
<comment type="caution">
    <text evidence="2">The sequence shown here is derived from an EMBL/GenBank/DDBJ whole genome shotgun (WGS) entry which is preliminary data.</text>
</comment>
<evidence type="ECO:0000259" key="1">
    <source>
        <dbReference type="Pfam" id="PF00534"/>
    </source>
</evidence>
<dbReference type="Pfam" id="PF00534">
    <property type="entry name" value="Glycos_transf_1"/>
    <property type="match status" value="1"/>
</dbReference>
<reference evidence="2 3" key="1">
    <citation type="submission" date="2018-11" db="EMBL/GenBank/DDBJ databases">
        <title>Schleiferia aggregans sp. nov., a moderately thermophilic heterotrophic bacterium isolated from microbial mats at a terrestrial hot spring.</title>
        <authorList>
            <person name="Iino T."/>
            <person name="Ohkuma M."/>
            <person name="Haruta S."/>
        </authorList>
    </citation>
    <scope>NUCLEOTIDE SEQUENCE [LARGE SCALE GENOMIC DNA]</scope>
    <source>
        <strain evidence="2 3">LA</strain>
    </source>
</reference>
<sequence>MVKLKKNKKLKILLLPGAFHSPSARFRIWQFVEPLKASGYEVVTRVPIPDRNYKGRKLFSNKWEKIPIKIKSIIRLISSMWMLRDLRRFDYVIANRDIVPDVKIKFLEKIVILSGVKFIFDFDDAIHLGAREKKLSEFLPACYYITPGNAYLAEYAQKLNNNVKIIPTVVNTEKYKPISFRKPGKLRIGWSGSSSTNIYCLPILKNVIETLSFKHDFEFIIISDKDPKINWIGVQSKFLLWRPETEITNLQHLDIGLMPLNDSPFERGKCGLKAIQYMALGKPALVSPVGVNAEIVTHGVDGFHCYNEADWIKYIETLILNPDLLIDMGKNARIKIESKYSVDYAMNIWKSILL</sequence>